<dbReference type="RefSeq" id="XP_030082004.1">
    <property type="nucleotide sequence ID" value="XM_030226144.1"/>
</dbReference>
<dbReference type="PANTHER" id="PTHR21055">
    <property type="entry name" value="PROTEIN PHOSPHATASE 1 REGULATORY SUBUNIT 36"/>
    <property type="match status" value="1"/>
</dbReference>
<dbReference type="OMA" id="RIKWILR"/>
<evidence type="ECO:0000313" key="1">
    <source>
        <dbReference type="Proteomes" id="UP000504633"/>
    </source>
</evidence>
<dbReference type="AlphaFoldDB" id="A0A6J2T1H8"/>
<dbReference type="OrthoDB" id="6724830at2759"/>
<gene>
    <name evidence="2" type="primary">LOC115483809</name>
</gene>
<sequence>MQRFHDERSAPAYISGNWKWNDNTEALDFQVYTDLEEKPERFIYTNGFQFIRTITQDEESVFRMMFLRSETSFDADTVIIEDVRNLVLFLMPKEFVTASFIEFMHQPVVLNLLNGLVIYFEYFLRFVELVLIQRDESVGQNRKMQTMQSVKMKRIWSTYLSQHRLLVARDYTELILGSGELHKYHHLNHPLNISATARDCTMYEQFLAVATHIVWITMHRRAYYVIEMEINRLFRSEHFLKKRPEYPRFSPVERSLLYGRNNKLVSYKWQTSPLMQELQNICQADMPLLFIGRRKYIGTDARIAELELEYIVPGAQLRLIDVQHGILGHPKTAYDTLLRLNWSSVRHSTDAWIVSKQPYLRIPNIKKIKELKSTERLDYRYNILMHYEPAPREMLVKWMKREEIIKNYMHYEKIENASDMCKKISISEKDWRAAHKVVSSYMGIISKLRKSRK</sequence>
<dbReference type="Pfam" id="PF14895">
    <property type="entry name" value="PPPI_inhib"/>
    <property type="match status" value="1"/>
</dbReference>
<dbReference type="InterPro" id="IPR026142">
    <property type="entry name" value="Pro_pase_1_reg_su_36"/>
</dbReference>
<dbReference type="Proteomes" id="UP000504633">
    <property type="component" value="Unplaced"/>
</dbReference>
<name>A0A6J2T1H8_DROHY</name>
<dbReference type="GO" id="GO:0019902">
    <property type="term" value="F:phosphatase binding"/>
    <property type="evidence" value="ECO:0007669"/>
    <property type="project" value="InterPro"/>
</dbReference>
<dbReference type="GeneID" id="115483809"/>
<keyword evidence="1" id="KW-1185">Reference proteome</keyword>
<proteinExistence type="predicted"/>
<accession>A0A6J2T1H8</accession>
<dbReference type="PANTHER" id="PTHR21055:SF3">
    <property type="entry name" value="PROTEIN PHOSPHATASE 1 REGULATORY SUBUNIT 36"/>
    <property type="match status" value="1"/>
</dbReference>
<evidence type="ECO:0000313" key="2">
    <source>
        <dbReference type="RefSeq" id="XP_030082004.1"/>
    </source>
</evidence>
<reference evidence="2" key="1">
    <citation type="submission" date="2025-08" db="UniProtKB">
        <authorList>
            <consortium name="RefSeq"/>
        </authorList>
    </citation>
    <scope>IDENTIFICATION</scope>
    <source>
        <strain evidence="2">15085-1641.00</strain>
        <tissue evidence="2">Whole body</tissue>
    </source>
</reference>
<dbReference type="KEGG" id="dhe:115483809"/>
<protein>
    <submittedName>
        <fullName evidence="2">Uncharacterized protein LOC115483809</fullName>
    </submittedName>
</protein>
<organism evidence="1 2">
    <name type="scientific">Drosophila hydei</name>
    <name type="common">Fruit fly</name>
    <dbReference type="NCBI Taxonomy" id="7224"/>
    <lineage>
        <taxon>Eukaryota</taxon>
        <taxon>Metazoa</taxon>
        <taxon>Ecdysozoa</taxon>
        <taxon>Arthropoda</taxon>
        <taxon>Hexapoda</taxon>
        <taxon>Insecta</taxon>
        <taxon>Pterygota</taxon>
        <taxon>Neoptera</taxon>
        <taxon>Endopterygota</taxon>
        <taxon>Diptera</taxon>
        <taxon>Brachycera</taxon>
        <taxon>Muscomorpha</taxon>
        <taxon>Ephydroidea</taxon>
        <taxon>Drosophilidae</taxon>
        <taxon>Drosophila</taxon>
    </lineage>
</organism>